<accession>A0AAV5KLP9</accession>
<keyword evidence="1" id="KW-0812">Transmembrane</keyword>
<organism evidence="2 3">
    <name type="scientific">Rubroshorea leprosula</name>
    <dbReference type="NCBI Taxonomy" id="152421"/>
    <lineage>
        <taxon>Eukaryota</taxon>
        <taxon>Viridiplantae</taxon>
        <taxon>Streptophyta</taxon>
        <taxon>Embryophyta</taxon>
        <taxon>Tracheophyta</taxon>
        <taxon>Spermatophyta</taxon>
        <taxon>Magnoliopsida</taxon>
        <taxon>eudicotyledons</taxon>
        <taxon>Gunneridae</taxon>
        <taxon>Pentapetalae</taxon>
        <taxon>rosids</taxon>
        <taxon>malvids</taxon>
        <taxon>Malvales</taxon>
        <taxon>Dipterocarpaceae</taxon>
        <taxon>Rubroshorea</taxon>
    </lineage>
</organism>
<keyword evidence="1" id="KW-0472">Membrane</keyword>
<dbReference type="EMBL" id="BPVZ01000069">
    <property type="protein sequence ID" value="GKV25445.1"/>
    <property type="molecule type" value="Genomic_DNA"/>
</dbReference>
<dbReference type="AlphaFoldDB" id="A0AAV5KLP9"/>
<gene>
    <name evidence="2" type="ORF">SLEP1_g34884</name>
</gene>
<reference evidence="2 3" key="1">
    <citation type="journal article" date="2021" name="Commun. Biol.">
        <title>The genome of Shorea leprosula (Dipterocarpaceae) highlights the ecological relevance of drought in aseasonal tropical rainforests.</title>
        <authorList>
            <person name="Ng K.K.S."/>
            <person name="Kobayashi M.J."/>
            <person name="Fawcett J.A."/>
            <person name="Hatakeyama M."/>
            <person name="Paape T."/>
            <person name="Ng C.H."/>
            <person name="Ang C.C."/>
            <person name="Tnah L.H."/>
            <person name="Lee C.T."/>
            <person name="Nishiyama T."/>
            <person name="Sese J."/>
            <person name="O'Brien M.J."/>
            <person name="Copetti D."/>
            <person name="Mohd Noor M.I."/>
            <person name="Ong R.C."/>
            <person name="Putra M."/>
            <person name="Sireger I.Z."/>
            <person name="Indrioko S."/>
            <person name="Kosugi Y."/>
            <person name="Izuno A."/>
            <person name="Isagi Y."/>
            <person name="Lee S.L."/>
            <person name="Shimizu K.K."/>
        </authorList>
    </citation>
    <scope>NUCLEOTIDE SEQUENCE [LARGE SCALE GENOMIC DNA]</scope>
    <source>
        <strain evidence="2">214</strain>
    </source>
</reference>
<keyword evidence="3" id="KW-1185">Reference proteome</keyword>
<sequence>MWSSPDAMKHLTPTPIEIKETEGSRFEFGVIGVDEEFSGMIFLLNKADGKKMKQKHKKQLVFSETPVKECAFTGGSEKTGRLRLDSITRLDFSKKAKNFSPLAPFLGVFGFILVAFLFIGCLFNFDYRAIHFRGVSMAWTCWGLIITVIVSITATNGGSECERTGGVS</sequence>
<evidence type="ECO:0000256" key="1">
    <source>
        <dbReference type="SAM" id="Phobius"/>
    </source>
</evidence>
<protein>
    <submittedName>
        <fullName evidence="2">Uncharacterized protein</fullName>
    </submittedName>
</protein>
<proteinExistence type="predicted"/>
<keyword evidence="1" id="KW-1133">Transmembrane helix</keyword>
<feature type="transmembrane region" description="Helical" evidence="1">
    <location>
        <begin position="102"/>
        <end position="125"/>
    </location>
</feature>
<evidence type="ECO:0000313" key="2">
    <source>
        <dbReference type="EMBL" id="GKV25445.1"/>
    </source>
</evidence>
<dbReference type="Proteomes" id="UP001054252">
    <property type="component" value="Unassembled WGS sequence"/>
</dbReference>
<comment type="caution">
    <text evidence="2">The sequence shown here is derived from an EMBL/GenBank/DDBJ whole genome shotgun (WGS) entry which is preliminary data.</text>
</comment>
<name>A0AAV5KLP9_9ROSI</name>
<feature type="transmembrane region" description="Helical" evidence="1">
    <location>
        <begin position="137"/>
        <end position="155"/>
    </location>
</feature>
<evidence type="ECO:0000313" key="3">
    <source>
        <dbReference type="Proteomes" id="UP001054252"/>
    </source>
</evidence>